<name>A0A2W2B994_9BACT</name>
<protein>
    <recommendedName>
        <fullName evidence="1">Secretion system C-terminal sorting domain-containing protein</fullName>
    </recommendedName>
</protein>
<evidence type="ECO:0000313" key="2">
    <source>
        <dbReference type="EMBL" id="PZF72819.1"/>
    </source>
</evidence>
<dbReference type="InterPro" id="IPR026444">
    <property type="entry name" value="Secre_tail"/>
</dbReference>
<reference evidence="2 3" key="1">
    <citation type="submission" date="2018-06" db="EMBL/GenBank/DDBJ databases">
        <title>Mucibacter soli gen. nov., sp. nov., a new member of the family Chitinophagaceae producing mucin.</title>
        <authorList>
            <person name="Kim M.-K."/>
            <person name="Park S."/>
            <person name="Kim T.-S."/>
            <person name="Joung Y."/>
            <person name="Han J.-H."/>
            <person name="Kim S.B."/>
        </authorList>
    </citation>
    <scope>NUCLEOTIDE SEQUENCE [LARGE SCALE GENOMIC DNA]</scope>
    <source>
        <strain evidence="2 3">R1-15</strain>
    </source>
</reference>
<organism evidence="2 3">
    <name type="scientific">Taibaiella soli</name>
    <dbReference type="NCBI Taxonomy" id="1649169"/>
    <lineage>
        <taxon>Bacteria</taxon>
        <taxon>Pseudomonadati</taxon>
        <taxon>Bacteroidota</taxon>
        <taxon>Chitinophagia</taxon>
        <taxon>Chitinophagales</taxon>
        <taxon>Chitinophagaceae</taxon>
        <taxon>Taibaiella</taxon>
    </lineage>
</organism>
<dbReference type="Pfam" id="PF18962">
    <property type="entry name" value="Por_Secre_tail"/>
    <property type="match status" value="1"/>
</dbReference>
<keyword evidence="3" id="KW-1185">Reference proteome</keyword>
<comment type="caution">
    <text evidence="2">The sequence shown here is derived from an EMBL/GenBank/DDBJ whole genome shotgun (WGS) entry which is preliminary data.</text>
</comment>
<evidence type="ECO:0000259" key="1">
    <source>
        <dbReference type="Pfam" id="PF18962"/>
    </source>
</evidence>
<dbReference type="EMBL" id="QKTW01000016">
    <property type="protein sequence ID" value="PZF72819.1"/>
    <property type="molecule type" value="Genomic_DNA"/>
</dbReference>
<feature type="domain" description="Secretion system C-terminal sorting" evidence="1">
    <location>
        <begin position="221"/>
        <end position="279"/>
    </location>
</feature>
<dbReference type="RefSeq" id="WP_110998853.1">
    <property type="nucleotide sequence ID" value="NZ_QKTW01000016.1"/>
</dbReference>
<accession>A0A2W2B994</accession>
<dbReference type="SUPFAM" id="SSF50998">
    <property type="entry name" value="Quinoprotein alcohol dehydrogenase-like"/>
    <property type="match status" value="1"/>
</dbReference>
<dbReference type="Proteomes" id="UP000248745">
    <property type="component" value="Unassembled WGS sequence"/>
</dbReference>
<dbReference type="PANTHER" id="PTHR42754:SF1">
    <property type="entry name" value="LIPOPROTEIN"/>
    <property type="match status" value="1"/>
</dbReference>
<dbReference type="NCBIfam" id="TIGR04183">
    <property type="entry name" value="Por_Secre_tail"/>
    <property type="match status" value="1"/>
</dbReference>
<dbReference type="OrthoDB" id="9809583at2"/>
<evidence type="ECO:0000313" key="3">
    <source>
        <dbReference type="Proteomes" id="UP000248745"/>
    </source>
</evidence>
<dbReference type="AlphaFoldDB" id="A0A2W2B994"/>
<proteinExistence type="predicted"/>
<dbReference type="InterPro" id="IPR011047">
    <property type="entry name" value="Quinoprotein_ADH-like_sf"/>
</dbReference>
<sequence>MLIKTDTSGNKLWEYTSAYGKLTGAANDIIRTQDGGYVYCGSGAGREDINPDLTSSTLSFKGWVEKIDGNQHVVWNHAIGLMNLTSNANDQNILKELPNGDIAMAGNIVGPVWLAGTDTAGIANGSLIKMDANGNILWQHTYHTPQSDSFFSYGIYDMKPTPDGGFVMVGQATDYRNTFGDPVQQGWIIKVDSNGCSGPDDPQCWPLAVSNIIKNSQDVTLYPNPVNDILQINSPLTSTATIQLTDITGKILLHQTLPKGHSEISLQSFPPGIFLYRIIGIEGYLQQGKLVKQ</sequence>
<dbReference type="PANTHER" id="PTHR42754">
    <property type="entry name" value="ENDOGLUCANASE"/>
    <property type="match status" value="1"/>
</dbReference>
<gene>
    <name evidence="2" type="ORF">DN068_10405</name>
</gene>